<reference evidence="2" key="1">
    <citation type="submission" date="2022-07" db="EMBL/GenBank/DDBJ databases">
        <title>Genome Sequence of Physisporinus lineatus.</title>
        <authorList>
            <person name="Buettner E."/>
        </authorList>
    </citation>
    <scope>NUCLEOTIDE SEQUENCE</scope>
    <source>
        <strain evidence="2">VT162</strain>
    </source>
</reference>
<feature type="compositionally biased region" description="Polar residues" evidence="1">
    <location>
        <begin position="12"/>
        <end position="23"/>
    </location>
</feature>
<keyword evidence="3" id="KW-1185">Reference proteome</keyword>
<dbReference type="EMBL" id="JANAWD010000896">
    <property type="protein sequence ID" value="KAJ3475208.1"/>
    <property type="molecule type" value="Genomic_DNA"/>
</dbReference>
<feature type="compositionally biased region" description="Low complexity" evidence="1">
    <location>
        <begin position="64"/>
        <end position="75"/>
    </location>
</feature>
<name>A0AAD5YAB7_9APHY</name>
<organism evidence="2 3">
    <name type="scientific">Meripilus lineatus</name>
    <dbReference type="NCBI Taxonomy" id="2056292"/>
    <lineage>
        <taxon>Eukaryota</taxon>
        <taxon>Fungi</taxon>
        <taxon>Dikarya</taxon>
        <taxon>Basidiomycota</taxon>
        <taxon>Agaricomycotina</taxon>
        <taxon>Agaricomycetes</taxon>
        <taxon>Polyporales</taxon>
        <taxon>Meripilaceae</taxon>
        <taxon>Meripilus</taxon>
    </lineage>
</organism>
<dbReference type="AlphaFoldDB" id="A0AAD5YAB7"/>
<protein>
    <submittedName>
        <fullName evidence="2">Uncharacterized protein</fullName>
    </submittedName>
</protein>
<feature type="region of interest" description="Disordered" evidence="1">
    <location>
        <begin position="371"/>
        <end position="392"/>
    </location>
</feature>
<accession>A0AAD5YAB7</accession>
<feature type="compositionally biased region" description="Low complexity" evidence="1">
    <location>
        <begin position="238"/>
        <end position="249"/>
    </location>
</feature>
<evidence type="ECO:0000313" key="3">
    <source>
        <dbReference type="Proteomes" id="UP001212997"/>
    </source>
</evidence>
<feature type="region of interest" description="Disordered" evidence="1">
    <location>
        <begin position="202"/>
        <end position="274"/>
    </location>
</feature>
<dbReference type="Proteomes" id="UP001212997">
    <property type="component" value="Unassembled WGS sequence"/>
</dbReference>
<feature type="compositionally biased region" description="Polar residues" evidence="1">
    <location>
        <begin position="50"/>
        <end position="61"/>
    </location>
</feature>
<proteinExistence type="predicted"/>
<sequence length="392" mass="42841">MAEVVFPESNEVIDNSPTPTSAAPRSHPNPQNPPDSNDALPTVLRDTIYKSPQSSQVSLEKQSPDTPTYTPTDTIPSILISSTSAQSIPAARSRTMPPPTIQFAPLPELEPRKRNPSLQLGVAARSRLLRNRRMMMAEGSYVDENGEVVGATQYVIRGHQMSVWEERDPGLGDDAVEEAFIALGRLVKDASKTLWKKMSNKEIRKKASRDGENGLRGESASAQEEKKGKKNKSRNHDSSPTSAATSTSAEETKPSPPLPVGILKRERTSDEDENLTVRLAVNEGRHCFEDDHEKVTEMGVVDGHLPAENRLGEKEEEKGGVWEEEVGENFRRRLSGVPTRDEISYQPPELPKTDVVQTTTVISVCTSTVEALGNGSRRGKTKAARSTPAGSS</sequence>
<comment type="caution">
    <text evidence="2">The sequence shown here is derived from an EMBL/GenBank/DDBJ whole genome shotgun (WGS) entry which is preliminary data.</text>
</comment>
<evidence type="ECO:0000313" key="2">
    <source>
        <dbReference type="EMBL" id="KAJ3475208.1"/>
    </source>
</evidence>
<gene>
    <name evidence="2" type="ORF">NLI96_g11985</name>
</gene>
<evidence type="ECO:0000256" key="1">
    <source>
        <dbReference type="SAM" id="MobiDB-lite"/>
    </source>
</evidence>
<feature type="region of interest" description="Disordered" evidence="1">
    <location>
        <begin position="1"/>
        <end position="75"/>
    </location>
</feature>